<reference evidence="10 11" key="1">
    <citation type="submission" date="2019-06" db="EMBL/GenBank/DDBJ databases">
        <authorList>
            <person name="Broberg M."/>
        </authorList>
    </citation>
    <scope>NUCLEOTIDE SEQUENCE [LARGE SCALE GENOMIC DNA]</scope>
</reference>
<keyword evidence="8 9" id="KW-0503">Monooxygenase</keyword>
<evidence type="ECO:0000256" key="2">
    <source>
        <dbReference type="ARBA" id="ARBA00004167"/>
    </source>
</evidence>
<keyword evidence="11" id="KW-1185">Reference proteome</keyword>
<evidence type="ECO:0000256" key="9">
    <source>
        <dbReference type="RuleBase" id="RU000461"/>
    </source>
</evidence>
<evidence type="ECO:0000256" key="8">
    <source>
        <dbReference type="ARBA" id="ARBA00023033"/>
    </source>
</evidence>
<dbReference type="PRINTS" id="PR00463">
    <property type="entry name" value="EP450I"/>
</dbReference>
<organism evidence="10 11">
    <name type="scientific">Bionectria ochroleuca</name>
    <name type="common">Gliocladium roseum</name>
    <dbReference type="NCBI Taxonomy" id="29856"/>
    <lineage>
        <taxon>Eukaryota</taxon>
        <taxon>Fungi</taxon>
        <taxon>Dikarya</taxon>
        <taxon>Ascomycota</taxon>
        <taxon>Pezizomycotina</taxon>
        <taxon>Sordariomycetes</taxon>
        <taxon>Hypocreomycetidae</taxon>
        <taxon>Hypocreales</taxon>
        <taxon>Bionectriaceae</taxon>
        <taxon>Clonostachys</taxon>
    </lineage>
</organism>
<dbReference type="InterPro" id="IPR002401">
    <property type="entry name" value="Cyt_P450_E_grp-I"/>
</dbReference>
<evidence type="ECO:0000256" key="3">
    <source>
        <dbReference type="ARBA" id="ARBA00010617"/>
    </source>
</evidence>
<evidence type="ECO:0000256" key="6">
    <source>
        <dbReference type="ARBA" id="ARBA00023002"/>
    </source>
</evidence>
<name>A0ABY6TXJ3_BIOOC</name>
<dbReference type="Gene3D" id="1.10.630.10">
    <property type="entry name" value="Cytochrome P450"/>
    <property type="match status" value="1"/>
</dbReference>
<keyword evidence="5 9" id="KW-0479">Metal-binding</keyword>
<dbReference type="PANTHER" id="PTHR46206">
    <property type="entry name" value="CYTOCHROME P450"/>
    <property type="match status" value="1"/>
</dbReference>
<dbReference type="InterPro" id="IPR036396">
    <property type="entry name" value="Cyt_P450_sf"/>
</dbReference>
<comment type="subcellular location">
    <subcellularLocation>
        <location evidence="2">Membrane</location>
        <topology evidence="2">Single-pass membrane protein</topology>
    </subcellularLocation>
</comment>
<keyword evidence="4 9" id="KW-0349">Heme</keyword>
<sequence>MPNITVNERPIVPFDGSPWIWSGLLLLPLAAVLLRNAFFSKRLPVPVIYSEVKDTQARKSKYLQFPRETLGHGYKTFGSAIWGLDTSQGIKLVIPTTYLDELKSHPSLSFTESISNDAMKEYTGVGGLPDNIVQIFKAKFNPTVAAYLPYLQETVEKELADIFPYEQDWTETSVYHKVTRLVGRVSTRAFYGEAASRDEAWLELAQAYIETVLEYLQALKPWPEALRPVARFFLPQRAKLLKQWNQAHRHLSATLVARAASNSRNDPPSVIDHIIDSNPHVKVDELIHTQMALVVAGIHTTSAALTQLLFDMAAHPEQSRELRDEVDGVFDGHWTKQSLDQLKKLDSWMKESQRMNSADLTTFQRQALKPLRLTSGLSIDKGTRLEIPTAAIHFDDMYFSNASKFEPLRFYEMRKEEPAKHQYISTGKNDLAWGYGRHACPGRFFAHVEMKIFMAEFVRRWDVKMKDGLPRHRNLEFEANVSV</sequence>
<keyword evidence="7 9" id="KW-0408">Iron</keyword>
<protein>
    <recommendedName>
        <fullName evidence="12">Cytochrome P450</fullName>
    </recommendedName>
</protein>
<dbReference type="Proteomes" id="UP000766486">
    <property type="component" value="Unassembled WGS sequence"/>
</dbReference>
<dbReference type="InterPro" id="IPR001128">
    <property type="entry name" value="Cyt_P450"/>
</dbReference>
<dbReference type="CDD" id="cd11041">
    <property type="entry name" value="CYP503A1-like"/>
    <property type="match status" value="1"/>
</dbReference>
<dbReference type="InterPro" id="IPR017972">
    <property type="entry name" value="Cyt_P450_CS"/>
</dbReference>
<dbReference type="PROSITE" id="PS00086">
    <property type="entry name" value="CYTOCHROME_P450"/>
    <property type="match status" value="1"/>
</dbReference>
<evidence type="ECO:0000256" key="4">
    <source>
        <dbReference type="ARBA" id="ARBA00022617"/>
    </source>
</evidence>
<dbReference type="SUPFAM" id="SSF48264">
    <property type="entry name" value="Cytochrome P450"/>
    <property type="match status" value="1"/>
</dbReference>
<proteinExistence type="inferred from homology"/>
<evidence type="ECO:0000256" key="7">
    <source>
        <dbReference type="ARBA" id="ARBA00023004"/>
    </source>
</evidence>
<accession>A0ABY6TXJ3</accession>
<evidence type="ECO:0000313" key="10">
    <source>
        <dbReference type="EMBL" id="VUC23403.1"/>
    </source>
</evidence>
<dbReference type="Pfam" id="PF00067">
    <property type="entry name" value="p450"/>
    <property type="match status" value="1"/>
</dbReference>
<dbReference type="PANTHER" id="PTHR46206:SF6">
    <property type="entry name" value="CYTOCHROME P450 MONOOXYGENASE AN1598-RELATED"/>
    <property type="match status" value="1"/>
</dbReference>
<evidence type="ECO:0000313" key="11">
    <source>
        <dbReference type="Proteomes" id="UP000766486"/>
    </source>
</evidence>
<gene>
    <name evidence="10" type="ORF">CLO192961_LOCUS117180</name>
</gene>
<dbReference type="EMBL" id="CABFNS010000705">
    <property type="protein sequence ID" value="VUC23403.1"/>
    <property type="molecule type" value="Genomic_DNA"/>
</dbReference>
<evidence type="ECO:0000256" key="5">
    <source>
        <dbReference type="ARBA" id="ARBA00022723"/>
    </source>
</evidence>
<evidence type="ECO:0000256" key="1">
    <source>
        <dbReference type="ARBA" id="ARBA00001971"/>
    </source>
</evidence>
<comment type="cofactor">
    <cofactor evidence="1">
        <name>heme</name>
        <dbReference type="ChEBI" id="CHEBI:30413"/>
    </cofactor>
</comment>
<keyword evidence="6 9" id="KW-0560">Oxidoreductase</keyword>
<evidence type="ECO:0008006" key="12">
    <source>
        <dbReference type="Google" id="ProtNLM"/>
    </source>
</evidence>
<comment type="similarity">
    <text evidence="3 9">Belongs to the cytochrome P450 family.</text>
</comment>
<comment type="caution">
    <text evidence="10">The sequence shown here is derived from an EMBL/GenBank/DDBJ whole genome shotgun (WGS) entry which is preliminary data.</text>
</comment>